<dbReference type="GO" id="GO:0016787">
    <property type="term" value="F:hydrolase activity"/>
    <property type="evidence" value="ECO:0007669"/>
    <property type="project" value="InterPro"/>
</dbReference>
<dbReference type="InterPro" id="IPR053828">
    <property type="entry name" value="Nucleosidase_C"/>
</dbReference>
<dbReference type="Proteomes" id="UP000094336">
    <property type="component" value="Unassembled WGS sequence"/>
</dbReference>
<dbReference type="GO" id="GO:0005576">
    <property type="term" value="C:extracellular region"/>
    <property type="evidence" value="ECO:0007669"/>
    <property type="project" value="UniProtKB-ARBA"/>
</dbReference>
<dbReference type="OrthoDB" id="7722975at2759"/>
<dbReference type="GO" id="GO:0005829">
    <property type="term" value="C:cytosol"/>
    <property type="evidence" value="ECO:0007669"/>
    <property type="project" value="TreeGrafter"/>
</dbReference>
<gene>
    <name evidence="2" type="ORF">BABINDRAFT_8310</name>
</gene>
<proteinExistence type="predicted"/>
<feature type="domain" description="Putative 5'-nucleotidase C-terminal" evidence="1">
    <location>
        <begin position="571"/>
        <end position="772"/>
    </location>
</feature>
<dbReference type="PANTHER" id="PTHR11575">
    <property type="entry name" value="5'-NUCLEOTIDASE-RELATED"/>
    <property type="match status" value="1"/>
</dbReference>
<protein>
    <recommendedName>
        <fullName evidence="1">Putative 5'-nucleotidase C-terminal domain-containing protein</fullName>
    </recommendedName>
</protein>
<name>A0A1E3QNT0_9ASCO</name>
<accession>A0A1E3QNT0</accession>
<organism evidence="2 3">
    <name type="scientific">Babjeviella inositovora NRRL Y-12698</name>
    <dbReference type="NCBI Taxonomy" id="984486"/>
    <lineage>
        <taxon>Eukaryota</taxon>
        <taxon>Fungi</taxon>
        <taxon>Dikarya</taxon>
        <taxon>Ascomycota</taxon>
        <taxon>Saccharomycotina</taxon>
        <taxon>Pichiomycetes</taxon>
        <taxon>Serinales incertae sedis</taxon>
        <taxon>Babjeviella</taxon>
    </lineage>
</organism>
<dbReference type="CDD" id="cd07407">
    <property type="entry name" value="MPP_YHR202W_N"/>
    <property type="match status" value="1"/>
</dbReference>
<dbReference type="EMBL" id="KV454432">
    <property type="protein sequence ID" value="ODQ79366.1"/>
    <property type="molecule type" value="Genomic_DNA"/>
</dbReference>
<dbReference type="InterPro" id="IPR041823">
    <property type="entry name" value="YHR202W_N"/>
</dbReference>
<dbReference type="AlphaFoldDB" id="A0A1E3QNT0"/>
<dbReference type="InterPro" id="IPR029052">
    <property type="entry name" value="Metallo-depent_PP-like"/>
</dbReference>
<dbReference type="SUPFAM" id="SSF55816">
    <property type="entry name" value="5'-nucleotidase (syn. UDP-sugar hydrolase), C-terminal domain"/>
    <property type="match status" value="1"/>
</dbReference>
<dbReference type="GeneID" id="30150631"/>
<reference evidence="3" key="1">
    <citation type="submission" date="2016-05" db="EMBL/GenBank/DDBJ databases">
        <title>Comparative genomics of biotechnologically important yeasts.</title>
        <authorList>
            <consortium name="DOE Joint Genome Institute"/>
            <person name="Riley R."/>
            <person name="Haridas S."/>
            <person name="Wolfe K.H."/>
            <person name="Lopes M.R."/>
            <person name="Hittinger C.T."/>
            <person name="Goker M."/>
            <person name="Salamov A."/>
            <person name="Wisecaver J."/>
            <person name="Long T.M."/>
            <person name="Aerts A.L."/>
            <person name="Barry K."/>
            <person name="Choi C."/>
            <person name="Clum A."/>
            <person name="Coughlan A.Y."/>
            <person name="Deshpande S."/>
            <person name="Douglass A.P."/>
            <person name="Hanson S.J."/>
            <person name="Klenk H.-P."/>
            <person name="Labutti K."/>
            <person name="Lapidus A."/>
            <person name="Lindquist E."/>
            <person name="Lipzen A."/>
            <person name="Meier-Kolthoff J.P."/>
            <person name="Ohm R.A."/>
            <person name="Otillar R.P."/>
            <person name="Pangilinan J."/>
            <person name="Peng Y."/>
            <person name="Rokas A."/>
            <person name="Rosa C.A."/>
            <person name="Scheuner C."/>
            <person name="Sibirny A.A."/>
            <person name="Slot J.C."/>
            <person name="Stielow J.B."/>
            <person name="Sun H."/>
            <person name="Kurtzman C.P."/>
            <person name="Blackwell M."/>
            <person name="Grigoriev I.V."/>
            <person name="Jeffries T.W."/>
        </authorList>
    </citation>
    <scope>NUCLEOTIDE SEQUENCE [LARGE SCALE GENOMIC DNA]</scope>
    <source>
        <strain evidence="3">NRRL Y-12698</strain>
    </source>
</reference>
<dbReference type="InterPro" id="IPR036907">
    <property type="entry name" value="5'-Nucleotdase_C_sf"/>
</dbReference>
<keyword evidence="3" id="KW-1185">Reference proteome</keyword>
<dbReference type="RefSeq" id="XP_018984694.1">
    <property type="nucleotide sequence ID" value="XM_019132778.1"/>
</dbReference>
<dbReference type="Gene3D" id="3.90.780.10">
    <property type="entry name" value="5'-Nucleotidase, C-terminal domain"/>
    <property type="match status" value="2"/>
</dbReference>
<dbReference type="STRING" id="984486.A0A1E3QNT0"/>
<dbReference type="Gene3D" id="3.60.21.10">
    <property type="match status" value="1"/>
</dbReference>
<dbReference type="SUPFAM" id="SSF56300">
    <property type="entry name" value="Metallo-dependent phosphatases"/>
    <property type="match status" value="1"/>
</dbReference>
<dbReference type="Pfam" id="PF21953">
    <property type="entry name" value="NadN_nucleosid_C"/>
    <property type="match status" value="1"/>
</dbReference>
<dbReference type="PANTHER" id="PTHR11575:SF22">
    <property type="entry name" value="ADL392WP"/>
    <property type="match status" value="1"/>
</dbReference>
<evidence type="ECO:0000313" key="3">
    <source>
        <dbReference type="Proteomes" id="UP000094336"/>
    </source>
</evidence>
<evidence type="ECO:0000313" key="2">
    <source>
        <dbReference type="EMBL" id="ODQ79366.1"/>
    </source>
</evidence>
<evidence type="ECO:0000259" key="1">
    <source>
        <dbReference type="Pfam" id="PF21953"/>
    </source>
</evidence>
<sequence>MSEFKLRSDEAITPPTWTLRDIQYLPRDTATDTLETAKYGLILGSLAGYAKYNSRNNLTSAKAPLVFLPKGITAKLLFDALLVSARSGFTVGVGAGIFQFTKSVSSNLREKDDSRNTFYGAMSGIAFGAAAAGKGPAFIVSTSLLCASAAAFVDWTGGWGTPEASIKRDLFAMQPYDARTDEVKETQGRWEVVGRKPFSAAQEYFGKDSILFRVSVLLVTIVCYFSKSPTAPATEAPLHPLRPLRWGHLNFLHTTDTHGWYAGHFNQKQYSANWGDFVSFALHMRSHADAARSDLLLIDTGDKHDGNGLSDATAPNGLISTPIFIKQDYDLITLGNHELYLAESSIQEYEQVASHFGDRYVGTNVDFIMENGTAVPFGSRYRYFQTPNRGLNVLALGVLFDFNRFNERTVVHPISELVQQEWFVQSMLDFLHEPVDVIVVFGHIPVSHDWWELTLLHGELRKYFPDTKIQYFGGHSHIRDFSVFDDNSTALQAGRFCETVGWLSVNFTGENDLKGTYDRKYIDFNLNSFMFHSKKTLETFHTRTGLELTTHIAQKRRDLGLETVLGQVHRNYFMDYVPFSHPRNIYHMLSTTILPTLKVSSDASHSRIIIINTGSVRYDLYKGPYTKDTNFIVSPFKNNWNYIPQVPRSLALKIEEKLNNQSYILSRATAKEVDLLRLLPPHKSSRLMKEGANGRITPDGLNDITEQQYLAIAHQKLSKGYVTHDDFGEDGDDTIHIPRIEFPIPNVAVAKQLSGDDTVDVVFYDFIQPYILWALAELTVGQVKKDFLPHFYGNETISGLLQAYVQNVGDL</sequence>
<dbReference type="GO" id="GO:0009166">
    <property type="term" value="P:nucleotide catabolic process"/>
    <property type="evidence" value="ECO:0007669"/>
    <property type="project" value="InterPro"/>
</dbReference>
<dbReference type="FunFam" id="3.60.21.10:FF:000043">
    <property type="entry name" value="Ser/Thr protein phosphatase family"/>
    <property type="match status" value="1"/>
</dbReference>
<dbReference type="InterPro" id="IPR006179">
    <property type="entry name" value="5_nucleotidase/apyrase"/>
</dbReference>